<name>A0A502GDE2_9GAMM</name>
<comment type="caution">
    <text evidence="7">The sequence shown here is derived from an EMBL/GenBank/DDBJ whole genome shotgun (WGS) entry which is preliminary data.</text>
</comment>
<dbReference type="PROSITE" id="PS51918">
    <property type="entry name" value="RADICAL_SAM"/>
    <property type="match status" value="1"/>
</dbReference>
<dbReference type="GO" id="GO:0051536">
    <property type="term" value="F:iron-sulfur cluster binding"/>
    <property type="evidence" value="ECO:0007669"/>
    <property type="project" value="UniProtKB-KW"/>
</dbReference>
<dbReference type="PANTHER" id="PTHR11228:SF7">
    <property type="entry name" value="PQQA PEPTIDE CYCLASE"/>
    <property type="match status" value="1"/>
</dbReference>
<dbReference type="SFLD" id="SFLDS00029">
    <property type="entry name" value="Radical_SAM"/>
    <property type="match status" value="1"/>
</dbReference>
<evidence type="ECO:0000256" key="2">
    <source>
        <dbReference type="ARBA" id="ARBA00022691"/>
    </source>
</evidence>
<protein>
    <submittedName>
        <fullName evidence="7">Radical SAM protein</fullName>
    </submittedName>
</protein>
<dbReference type="GO" id="GO:0003824">
    <property type="term" value="F:catalytic activity"/>
    <property type="evidence" value="ECO:0007669"/>
    <property type="project" value="InterPro"/>
</dbReference>
<feature type="domain" description="Radical SAM core" evidence="6">
    <location>
        <begin position="1"/>
        <end position="223"/>
    </location>
</feature>
<keyword evidence="5" id="KW-0411">Iron-sulfur</keyword>
<keyword evidence="3" id="KW-0479">Metal-binding</keyword>
<sequence>MLKALQDVSIYLGNICNFNCTYCDRRYVKSMGNQTMAAFQIPHLIDFFRKLETRPDMISFHGGEPFLYVDVMDGILTRLVADLDYKPRVFIQTNGSLLLKHQDFLEKWKDFLFVSISFDFAFQGVNRTEFPIIESIRTLNSLGIGAQLQYVMPLNNKQVFSVKSVESILEVWRSCKVESLNLIPLRHIRGKDQFKVLLHELNIQAVIHELLRFMQILYVYGINIYVDGHSGAEIDKNYFVDHKQMVLSPDGYIYPEYDFLEYRVVGSRLGSWQGLIDIQRSNSHQEEMLVPKVCLTCPSKDTCGLKFLHSLFESEPQQDKCSTFYQGITIAVKHLAKLKSKQTLLQHLGV</sequence>
<dbReference type="InterPro" id="IPR007197">
    <property type="entry name" value="rSAM"/>
</dbReference>
<keyword evidence="2" id="KW-0949">S-adenosyl-L-methionine</keyword>
<dbReference type="InterPro" id="IPR058240">
    <property type="entry name" value="rSAM_sf"/>
</dbReference>
<dbReference type="Proteomes" id="UP000317663">
    <property type="component" value="Unassembled WGS sequence"/>
</dbReference>
<dbReference type="EMBL" id="RCZD01000008">
    <property type="protein sequence ID" value="TPG60119.1"/>
    <property type="molecule type" value="Genomic_DNA"/>
</dbReference>
<evidence type="ECO:0000256" key="4">
    <source>
        <dbReference type="ARBA" id="ARBA00023004"/>
    </source>
</evidence>
<dbReference type="AlphaFoldDB" id="A0A502GDE2"/>
<dbReference type="GO" id="GO:0046872">
    <property type="term" value="F:metal ion binding"/>
    <property type="evidence" value="ECO:0007669"/>
    <property type="project" value="UniProtKB-KW"/>
</dbReference>
<reference evidence="7 8" key="1">
    <citation type="journal article" date="2019" name="Environ. Microbiol.">
        <title>Species interactions and distinct microbial communities in high Arctic permafrost affected cryosols are associated with the CH4 and CO2 gas fluxes.</title>
        <authorList>
            <person name="Altshuler I."/>
            <person name="Hamel J."/>
            <person name="Turney S."/>
            <person name="Magnuson E."/>
            <person name="Levesque R."/>
            <person name="Greer C."/>
            <person name="Whyte L.G."/>
        </authorList>
    </citation>
    <scope>NUCLEOTIDE SEQUENCE [LARGE SCALE GENOMIC DNA]</scope>
    <source>
        <strain evidence="7 8">E4</strain>
    </source>
</reference>
<dbReference type="SUPFAM" id="SSF102114">
    <property type="entry name" value="Radical SAM enzymes"/>
    <property type="match status" value="1"/>
</dbReference>
<evidence type="ECO:0000256" key="3">
    <source>
        <dbReference type="ARBA" id="ARBA00022723"/>
    </source>
</evidence>
<evidence type="ECO:0000313" key="8">
    <source>
        <dbReference type="Proteomes" id="UP000317663"/>
    </source>
</evidence>
<proteinExistence type="predicted"/>
<organism evidence="7 8">
    <name type="scientific">Ewingella americana</name>
    <dbReference type="NCBI Taxonomy" id="41202"/>
    <lineage>
        <taxon>Bacteria</taxon>
        <taxon>Pseudomonadati</taxon>
        <taxon>Pseudomonadota</taxon>
        <taxon>Gammaproteobacteria</taxon>
        <taxon>Enterobacterales</taxon>
        <taxon>Yersiniaceae</taxon>
        <taxon>Ewingella</taxon>
    </lineage>
</organism>
<dbReference type="SFLD" id="SFLDG01067">
    <property type="entry name" value="SPASM/twitch_domain_containing"/>
    <property type="match status" value="1"/>
</dbReference>
<evidence type="ECO:0000259" key="6">
    <source>
        <dbReference type="PROSITE" id="PS51918"/>
    </source>
</evidence>
<dbReference type="Gene3D" id="3.20.20.70">
    <property type="entry name" value="Aldolase class I"/>
    <property type="match status" value="1"/>
</dbReference>
<dbReference type="CDD" id="cd01335">
    <property type="entry name" value="Radical_SAM"/>
    <property type="match status" value="1"/>
</dbReference>
<keyword evidence="8" id="KW-1185">Reference proteome</keyword>
<keyword evidence="4" id="KW-0408">Iron</keyword>
<evidence type="ECO:0000313" key="7">
    <source>
        <dbReference type="EMBL" id="TPG60119.1"/>
    </source>
</evidence>
<dbReference type="OrthoDB" id="9792276at2"/>
<comment type="cofactor">
    <cofactor evidence="1">
        <name>[4Fe-4S] cluster</name>
        <dbReference type="ChEBI" id="CHEBI:49883"/>
    </cofactor>
</comment>
<dbReference type="PANTHER" id="PTHR11228">
    <property type="entry name" value="RADICAL SAM DOMAIN PROTEIN"/>
    <property type="match status" value="1"/>
</dbReference>
<evidence type="ECO:0000256" key="5">
    <source>
        <dbReference type="ARBA" id="ARBA00023014"/>
    </source>
</evidence>
<accession>A0A502GDE2</accession>
<dbReference type="Pfam" id="PF04055">
    <property type="entry name" value="Radical_SAM"/>
    <property type="match status" value="1"/>
</dbReference>
<gene>
    <name evidence="7" type="ORF">EAH77_16250</name>
</gene>
<dbReference type="InterPro" id="IPR013785">
    <property type="entry name" value="Aldolase_TIM"/>
</dbReference>
<dbReference type="InterPro" id="IPR050377">
    <property type="entry name" value="Radical_SAM_PqqE_MftC-like"/>
</dbReference>
<evidence type="ECO:0000256" key="1">
    <source>
        <dbReference type="ARBA" id="ARBA00001966"/>
    </source>
</evidence>